<name>A0A0J8FXV9_9PSED</name>
<dbReference type="Gene3D" id="1.10.443.10">
    <property type="entry name" value="Intergrase catalytic core"/>
    <property type="match status" value="1"/>
</dbReference>
<dbReference type="InterPro" id="IPR013762">
    <property type="entry name" value="Integrase-like_cat_sf"/>
</dbReference>
<keyword evidence="4" id="KW-0233">DNA recombination</keyword>
<dbReference type="Gene3D" id="1.10.150.130">
    <property type="match status" value="1"/>
</dbReference>
<keyword evidence="2" id="KW-0229">DNA integration</keyword>
<dbReference type="PANTHER" id="PTHR30349">
    <property type="entry name" value="PHAGE INTEGRASE-RELATED"/>
    <property type="match status" value="1"/>
</dbReference>
<keyword evidence="7" id="KW-1185">Reference proteome</keyword>
<dbReference type="Proteomes" id="UP000037551">
    <property type="component" value="Unassembled WGS sequence"/>
</dbReference>
<evidence type="ECO:0000256" key="3">
    <source>
        <dbReference type="ARBA" id="ARBA00023125"/>
    </source>
</evidence>
<feature type="domain" description="Tyr recombinase" evidence="5">
    <location>
        <begin position="284"/>
        <end position="473"/>
    </location>
</feature>
<dbReference type="SUPFAM" id="SSF56349">
    <property type="entry name" value="DNA breaking-rejoining enzymes"/>
    <property type="match status" value="1"/>
</dbReference>
<dbReference type="GO" id="GO:0006310">
    <property type="term" value="P:DNA recombination"/>
    <property type="evidence" value="ECO:0007669"/>
    <property type="project" value="UniProtKB-KW"/>
</dbReference>
<gene>
    <name evidence="6" type="ORF">ACR52_21510</name>
</gene>
<dbReference type="InterPro" id="IPR002104">
    <property type="entry name" value="Integrase_catalytic"/>
</dbReference>
<keyword evidence="3" id="KW-0238">DNA-binding</keyword>
<dbReference type="InterPro" id="IPR011010">
    <property type="entry name" value="DNA_brk_join_enz"/>
</dbReference>
<dbReference type="AlphaFoldDB" id="A0A0J8FXV9"/>
<dbReference type="GO" id="GO:0003677">
    <property type="term" value="F:DNA binding"/>
    <property type="evidence" value="ECO:0007669"/>
    <property type="project" value="UniProtKB-KW"/>
</dbReference>
<accession>A0A0J8FXV9</accession>
<evidence type="ECO:0000313" key="7">
    <source>
        <dbReference type="Proteomes" id="UP000037551"/>
    </source>
</evidence>
<comment type="caution">
    <text evidence="6">The sequence shown here is derived from an EMBL/GenBank/DDBJ whole genome shotgun (WGS) entry which is preliminary data.</text>
</comment>
<dbReference type="EMBL" id="LFMW01000015">
    <property type="protein sequence ID" value="KMT53539.1"/>
    <property type="molecule type" value="Genomic_DNA"/>
</dbReference>
<comment type="similarity">
    <text evidence="1">Belongs to the 'phage' integrase family.</text>
</comment>
<dbReference type="PANTHER" id="PTHR30349:SF41">
    <property type="entry name" value="INTEGRASE_RECOMBINASE PROTEIN MJ0367-RELATED"/>
    <property type="match status" value="1"/>
</dbReference>
<evidence type="ECO:0000256" key="2">
    <source>
        <dbReference type="ARBA" id="ARBA00022908"/>
    </source>
</evidence>
<organism evidence="6 7">
    <name type="scientific">Pseudomonas fildesensis</name>
    <dbReference type="NCBI Taxonomy" id="1674920"/>
    <lineage>
        <taxon>Bacteria</taxon>
        <taxon>Pseudomonadati</taxon>
        <taxon>Pseudomonadota</taxon>
        <taxon>Gammaproteobacteria</taxon>
        <taxon>Pseudomonadales</taxon>
        <taxon>Pseudomonadaceae</taxon>
        <taxon>Pseudomonas</taxon>
    </lineage>
</organism>
<dbReference type="InterPro" id="IPR050090">
    <property type="entry name" value="Tyrosine_recombinase_XerCD"/>
</dbReference>
<evidence type="ECO:0000313" key="6">
    <source>
        <dbReference type="EMBL" id="KMT53539.1"/>
    </source>
</evidence>
<dbReference type="PROSITE" id="PS51898">
    <property type="entry name" value="TYR_RECOMBINASE"/>
    <property type="match status" value="1"/>
</dbReference>
<dbReference type="PATRIC" id="fig|1674920.3.peg.2711"/>
<sequence length="496" mass="54693">MPTVCAKPATTLLQTVLARPYLYRREGVYYLRMRTVGSTKGLFTVSLRTTERPQATELTKDILAALAVFHLDSPEASWADIKARLSEVAQNALTVAHTDASLSAYESIYEDLQVNLSIATAQQPFTLNQHRGAVGAQRILAAAVKRIKGDSRDLVDIVDDLEGLVGTGPAESLRATREPLHWDDLWPLYLKEKEGDVKKSTLDGYKTNYAQVGEALEVTGLSDLRKHTREDLIAMRDELLETRKPLTVNNTLTHFASVMNWAVNNDYLTKAYTSKLKLKKGAESERIPFERAQVQALVTHAASLPADSWERWCMVLLAITGARSREVTQLTRKDIHEVDGVMCINIREDSEGQSVKNKHSVRVVPLVDGVLGFDLEGFLTALDSPKPPLPVYHGVDNVQARKGLGLMVRKALPDKSPHQTLHSLRHHMASSFKVKGVPVAFAQALLGHASGTITYDTYGGAVTPIGTLVNVIEGVFATQEERVSELTYLPNKNLLG</sequence>
<dbReference type="STRING" id="1674920.ACR52_21510"/>
<reference evidence="6 7" key="1">
    <citation type="submission" date="2015-06" db="EMBL/GenBank/DDBJ databases">
        <title>Draft genome sequence of an Antarctic Pseudomonas sp. strain KG01 with full potential for biotechnological applications.</title>
        <authorList>
            <person name="Pavlov M.S."/>
            <person name="Lira F."/>
            <person name="Martinez J.L."/>
            <person name="Marshall S.H."/>
        </authorList>
    </citation>
    <scope>NUCLEOTIDE SEQUENCE [LARGE SCALE GENOMIC DNA]</scope>
    <source>
        <strain evidence="6 7">KG01</strain>
    </source>
</reference>
<dbReference type="GO" id="GO:0015074">
    <property type="term" value="P:DNA integration"/>
    <property type="evidence" value="ECO:0007669"/>
    <property type="project" value="UniProtKB-KW"/>
</dbReference>
<evidence type="ECO:0000259" key="5">
    <source>
        <dbReference type="PROSITE" id="PS51898"/>
    </source>
</evidence>
<proteinExistence type="inferred from homology"/>
<evidence type="ECO:0000256" key="4">
    <source>
        <dbReference type="ARBA" id="ARBA00023172"/>
    </source>
</evidence>
<dbReference type="InterPro" id="IPR010998">
    <property type="entry name" value="Integrase_recombinase_N"/>
</dbReference>
<protein>
    <recommendedName>
        <fullName evidence="5">Tyr recombinase domain-containing protein</fullName>
    </recommendedName>
</protein>
<evidence type="ECO:0000256" key="1">
    <source>
        <dbReference type="ARBA" id="ARBA00008857"/>
    </source>
</evidence>